<dbReference type="EMBL" id="DP000011">
    <property type="protein sequence ID" value="ABA97363.1"/>
    <property type="molecule type" value="Genomic_DNA"/>
</dbReference>
<dbReference type="PANTHER" id="PTHR33026">
    <property type="entry name" value="OS06G0360600 PROTEIN"/>
    <property type="match status" value="1"/>
</dbReference>
<reference evidence="4" key="3">
    <citation type="submission" date="2006-01" db="EMBL/GenBank/DDBJ databases">
        <authorList>
            <person name="Buell R."/>
        </authorList>
    </citation>
    <scope>NUCLEOTIDE SEQUENCE</scope>
</reference>
<feature type="domain" description="Transposase (putative) gypsy type" evidence="3">
    <location>
        <begin position="57"/>
        <end position="123"/>
    </location>
</feature>
<reference evidence="4" key="2">
    <citation type="submission" date="2005-04" db="EMBL/GenBank/DDBJ databases">
        <authorList>
            <person name="Buell C.R."/>
            <person name="Wing R.A."/>
            <person name="McCombie W.A."/>
            <person name="Ouyang S."/>
        </authorList>
    </citation>
    <scope>NUCLEOTIDE SEQUENCE</scope>
</reference>
<feature type="compositionally biased region" description="Polar residues" evidence="2">
    <location>
        <begin position="267"/>
        <end position="282"/>
    </location>
</feature>
<feature type="compositionally biased region" description="Basic and acidic residues" evidence="2">
    <location>
        <begin position="283"/>
        <end position="302"/>
    </location>
</feature>
<dbReference type="InterPro" id="IPR007321">
    <property type="entry name" value="Transposase_28"/>
</dbReference>
<feature type="coiled-coil region" evidence="1">
    <location>
        <begin position="495"/>
        <end position="603"/>
    </location>
</feature>
<evidence type="ECO:0000313" key="4">
    <source>
        <dbReference type="EMBL" id="ABA97363.1"/>
    </source>
</evidence>
<accession>Q2QUA1</accession>
<gene>
    <name evidence="4" type="ordered locus">LOC_Os12g16960</name>
</gene>
<feature type="compositionally biased region" description="Polar residues" evidence="2">
    <location>
        <begin position="429"/>
        <end position="438"/>
    </location>
</feature>
<keyword evidence="1" id="KW-0175">Coiled coil</keyword>
<evidence type="ECO:0000256" key="2">
    <source>
        <dbReference type="SAM" id="MobiDB-lite"/>
    </source>
</evidence>
<dbReference type="Gene3D" id="1.10.287.1490">
    <property type="match status" value="1"/>
</dbReference>
<feature type="compositionally biased region" description="Polar residues" evidence="2">
    <location>
        <begin position="397"/>
        <end position="420"/>
    </location>
</feature>
<dbReference type="Pfam" id="PF04195">
    <property type="entry name" value="Transposase_28"/>
    <property type="match status" value="1"/>
</dbReference>
<name>Q2QUA1_ORYSJ</name>
<dbReference type="PANTHER" id="PTHR33026:SF7">
    <property type="entry name" value="OS03G0100275 PROTEIN"/>
    <property type="match status" value="1"/>
</dbReference>
<reference evidence="4" key="1">
    <citation type="journal article" date="2005" name="BMC Biol.">
        <title>The sequence of rice chromosomes 11 and 12, rich in disease resistance genes and recent gene duplications.</title>
        <authorList>
            <consortium name="The rice chromosomes 11 and 12 sequencing consortia"/>
        </authorList>
    </citation>
    <scope>NUCLEOTIDE SEQUENCE [LARGE SCALE GENOMIC DNA]</scope>
</reference>
<organism evidence="4">
    <name type="scientific">Oryza sativa subsp. japonica</name>
    <name type="common">Rice</name>
    <dbReference type="NCBI Taxonomy" id="39947"/>
    <lineage>
        <taxon>Eukaryota</taxon>
        <taxon>Viridiplantae</taxon>
        <taxon>Streptophyta</taxon>
        <taxon>Embryophyta</taxon>
        <taxon>Tracheophyta</taxon>
        <taxon>Spermatophyta</taxon>
        <taxon>Magnoliopsida</taxon>
        <taxon>Liliopsida</taxon>
        <taxon>Poales</taxon>
        <taxon>Poaceae</taxon>
        <taxon>BOP clade</taxon>
        <taxon>Oryzoideae</taxon>
        <taxon>Oryzeae</taxon>
        <taxon>Oryzinae</taxon>
        <taxon>Oryza</taxon>
        <taxon>Oryza sativa</taxon>
    </lineage>
</organism>
<protein>
    <submittedName>
        <fullName evidence="4">Retrotransposon protein, putative, unclassified</fullName>
    </submittedName>
</protein>
<feature type="compositionally biased region" description="Basic and acidic residues" evidence="2">
    <location>
        <begin position="334"/>
        <end position="346"/>
    </location>
</feature>
<feature type="compositionally biased region" description="Basic residues" evidence="2">
    <location>
        <begin position="309"/>
        <end position="333"/>
    </location>
</feature>
<dbReference type="AlphaFoldDB" id="Q2QUA1"/>
<evidence type="ECO:0000259" key="3">
    <source>
        <dbReference type="Pfam" id="PF04195"/>
    </source>
</evidence>
<feature type="region of interest" description="Disordered" evidence="2">
    <location>
        <begin position="246"/>
        <end position="449"/>
    </location>
</feature>
<evidence type="ECO:0000256" key="1">
    <source>
        <dbReference type="SAM" id="Coils"/>
    </source>
</evidence>
<sequence>MVEERESFESQWAPSDVTVESLKEMVAHGVLPAKEIIGWRSAYDEAFPTPDTHEVMVFSYFFYGGFSLPTSRFFRWILDFYGISLHHLNPNSIVHIANFIHACEAFMGVRPHFALFCYIFFLKPQPNKSKPCVVGGAGFQLRGTLSQKYLSMPFKTSNKGWHANWFYVQNPEPALPEYSCLPPVYQDTWNSLLMGKEAAQALALMDCMLKLKEQVVVSYSHLLPVVPYNAFNPPPAEFALMKLDPPTAQRRSPRRQTGQAGGGPNIRSDSQPSTTQSANQSDFCKRKLVLSDDKNDDSEKVGSKGVTGKPRRQANPKKKTSSRPMPKIRKSSKKPSDIDPSGKDSEPTDMETGPSKETEPTAEDRPSDNQPATDNVETSDKPPTGNQSAEAGVGANQEPSTGNQSGTEQNNDISEVETQPDSPPKASAGANSGTNSPVRVQGPARPRPEIITEDKEVCLLKKTLGQATRLVNRIHLRNEAKTATLEKLVPHLGTLEATRNQLHEAKELARKTEHDLRDRIAELQDSNFELSGSSKVQAAKISELEKRIQALEKDKAELARQRDLALKDVEVQAAKISELEKRIQALEKDNAELARQRDLALKDVEDRKIKSQAQFDVLVNKIKRLEGARDEVANAATPLVQAMFFNNNGPSTFDASEIFDKLRIALDTYFKNIKEAGSMGASLALAMTKSLYPKIDIDAVDGFADGTSEEAALDLINDAQKAADKIVVDVVERFQDNDLRPTGSNNSDDEKTDTD</sequence>
<feature type="compositionally biased region" description="Basic and acidic residues" evidence="2">
    <location>
        <begin position="354"/>
        <end position="367"/>
    </location>
</feature>
<proteinExistence type="predicted"/>